<dbReference type="Pfam" id="PF00561">
    <property type="entry name" value="Abhydrolase_1"/>
    <property type="match status" value="1"/>
</dbReference>
<evidence type="ECO:0000313" key="2">
    <source>
        <dbReference type="EMBL" id="MCS0585379.1"/>
    </source>
</evidence>
<organism evidence="2 3">
    <name type="scientific">Massilia pinisoli</name>
    <dbReference type="NCBI Taxonomy" id="1772194"/>
    <lineage>
        <taxon>Bacteria</taxon>
        <taxon>Pseudomonadati</taxon>
        <taxon>Pseudomonadota</taxon>
        <taxon>Betaproteobacteria</taxon>
        <taxon>Burkholderiales</taxon>
        <taxon>Oxalobacteraceae</taxon>
        <taxon>Telluria group</taxon>
        <taxon>Massilia</taxon>
    </lineage>
</organism>
<reference evidence="2 3" key="1">
    <citation type="submission" date="2022-08" db="EMBL/GenBank/DDBJ databases">
        <title>Reclassification of Massilia species as members of the genera Telluria, Duganella, Pseudoduganella, Mokoshia gen. nov. and Zemynaea gen. nov. using orthogonal and non-orthogonal genome-based approaches.</title>
        <authorList>
            <person name="Bowman J.P."/>
        </authorList>
    </citation>
    <scope>NUCLEOTIDE SEQUENCE [LARGE SCALE GENOMIC DNA]</scope>
    <source>
        <strain evidence="2 3">JCM 31316</strain>
    </source>
</reference>
<dbReference type="GO" id="GO:0016787">
    <property type="term" value="F:hydrolase activity"/>
    <property type="evidence" value="ECO:0007669"/>
    <property type="project" value="UniProtKB-KW"/>
</dbReference>
<comment type="caution">
    <text evidence="2">The sequence shown here is derived from an EMBL/GenBank/DDBJ whole genome shotgun (WGS) entry which is preliminary data.</text>
</comment>
<dbReference type="PANTHER" id="PTHR43798:SF5">
    <property type="entry name" value="MONOACYLGLYCEROL LIPASE ABHD6"/>
    <property type="match status" value="1"/>
</dbReference>
<dbReference type="PRINTS" id="PR00111">
    <property type="entry name" value="ABHYDROLASE"/>
</dbReference>
<dbReference type="RefSeq" id="WP_258819905.1">
    <property type="nucleotide sequence ID" value="NZ_JANUGW010000033.1"/>
</dbReference>
<dbReference type="InterPro" id="IPR029058">
    <property type="entry name" value="AB_hydrolase_fold"/>
</dbReference>
<dbReference type="Proteomes" id="UP001204151">
    <property type="component" value="Unassembled WGS sequence"/>
</dbReference>
<name>A0ABT2A0I1_9BURK</name>
<dbReference type="PRINTS" id="PR00412">
    <property type="entry name" value="EPOXHYDRLASE"/>
</dbReference>
<dbReference type="InterPro" id="IPR050266">
    <property type="entry name" value="AB_hydrolase_sf"/>
</dbReference>
<keyword evidence="3" id="KW-1185">Reference proteome</keyword>
<evidence type="ECO:0000259" key="1">
    <source>
        <dbReference type="Pfam" id="PF00561"/>
    </source>
</evidence>
<keyword evidence="2" id="KW-0378">Hydrolase</keyword>
<accession>A0ABT2A0I1</accession>
<feature type="domain" description="AB hydrolase-1" evidence="1">
    <location>
        <begin position="24"/>
        <end position="250"/>
    </location>
</feature>
<dbReference type="EMBL" id="JANUGW010000033">
    <property type="protein sequence ID" value="MCS0585379.1"/>
    <property type="molecule type" value="Genomic_DNA"/>
</dbReference>
<dbReference type="SUPFAM" id="SSF53474">
    <property type="entry name" value="alpha/beta-Hydrolases"/>
    <property type="match status" value="1"/>
</dbReference>
<evidence type="ECO:0000313" key="3">
    <source>
        <dbReference type="Proteomes" id="UP001204151"/>
    </source>
</evidence>
<dbReference type="InterPro" id="IPR000073">
    <property type="entry name" value="AB_hydrolase_1"/>
</dbReference>
<gene>
    <name evidence="2" type="ORF">NX784_27745</name>
</gene>
<dbReference type="PANTHER" id="PTHR43798">
    <property type="entry name" value="MONOACYLGLYCEROL LIPASE"/>
    <property type="match status" value="1"/>
</dbReference>
<proteinExistence type="predicted"/>
<dbReference type="InterPro" id="IPR000639">
    <property type="entry name" value="Epox_hydrolase-like"/>
</dbReference>
<protein>
    <submittedName>
        <fullName evidence="2">Alpha/beta hydrolase</fullName>
    </submittedName>
</protein>
<sequence>MQLDVNGNTAYAYAAGTRPGSGAPAIVFIHGAQNDHSVWTAQARRCAQLGLDVLAVDLPGHGRSAGPALATVEAMAAWMLAVLDAAGVDRAILAGHSMGSLIALDTAYRAPARVRALALLGSTWPMKVSDALLETARTDEAAAIDMVNVWSHASIAPAAPGQPQGVWVPGASRRLMQRLSQLNPAQLFYTDFVACNTYGDGGAAAQAVTCPALFVQARRDVMTPPRSAGALVAAIPHARVAAIDCGHSMMTEQPEAVSTLLEDFVRALD</sequence>
<dbReference type="Gene3D" id="3.40.50.1820">
    <property type="entry name" value="alpha/beta hydrolase"/>
    <property type="match status" value="1"/>
</dbReference>